<feature type="transmembrane region" description="Helical" evidence="6">
    <location>
        <begin position="161"/>
        <end position="183"/>
    </location>
</feature>
<dbReference type="GeneID" id="107426582"/>
<dbReference type="GO" id="GO:0006488">
    <property type="term" value="P:dolichol-linked oligosaccharide biosynthetic process"/>
    <property type="evidence" value="ECO:0007669"/>
    <property type="project" value="InterPro"/>
</dbReference>
<evidence type="ECO:0000259" key="7">
    <source>
        <dbReference type="Pfam" id="PF02544"/>
    </source>
</evidence>
<feature type="domain" description="3-oxo-5-alpha-steroid 4-dehydrogenase C-terminal" evidence="7">
    <location>
        <begin position="211"/>
        <end position="338"/>
    </location>
</feature>
<feature type="transmembrane region" description="Helical" evidence="6">
    <location>
        <begin position="60"/>
        <end position="82"/>
    </location>
</feature>
<feature type="transmembrane region" description="Helical" evidence="6">
    <location>
        <begin position="94"/>
        <end position="112"/>
    </location>
</feature>
<dbReference type="RefSeq" id="XP_015892290.1">
    <property type="nucleotide sequence ID" value="XM_016036804.2"/>
</dbReference>
<dbReference type="GO" id="GO:0016095">
    <property type="term" value="P:polyprenol catabolic process"/>
    <property type="evidence" value="ECO:0007669"/>
    <property type="project" value="TreeGrafter"/>
</dbReference>
<feature type="transmembrane region" description="Helical" evidence="6">
    <location>
        <begin position="12"/>
        <end position="33"/>
    </location>
</feature>
<evidence type="ECO:0000256" key="5">
    <source>
        <dbReference type="ARBA" id="ARBA00023136"/>
    </source>
</evidence>
<dbReference type="InParanoid" id="A0A6P4ASX0"/>
<gene>
    <name evidence="9 10" type="primary">LOC107426582</name>
</gene>
<dbReference type="UniPathway" id="UPA00378"/>
<dbReference type="PANTHER" id="PTHR14624:SF0">
    <property type="entry name" value="POLYPRENOL REDUCTASE"/>
    <property type="match status" value="1"/>
</dbReference>
<dbReference type="KEGG" id="zju:107426582"/>
<dbReference type="GO" id="GO:0005783">
    <property type="term" value="C:endoplasmic reticulum"/>
    <property type="evidence" value="ECO:0007669"/>
    <property type="project" value="TreeGrafter"/>
</dbReference>
<dbReference type="InterPro" id="IPR001104">
    <property type="entry name" value="3-oxo-5_a-steroid_4-DH_C"/>
</dbReference>
<evidence type="ECO:0000313" key="8">
    <source>
        <dbReference type="Proteomes" id="UP001652623"/>
    </source>
</evidence>
<feature type="transmembrane region" description="Helical" evidence="6">
    <location>
        <begin position="124"/>
        <end position="141"/>
    </location>
</feature>
<evidence type="ECO:0000313" key="10">
    <source>
        <dbReference type="RefSeq" id="XP_048336810.1"/>
    </source>
</evidence>
<dbReference type="Proteomes" id="UP001652623">
    <property type="component" value="Chromosome 9"/>
</dbReference>
<name>A0A6P4ASX0_ZIZJJ</name>
<accession>A0A6P4ASX0</accession>
<dbReference type="FunCoup" id="A0A6P4ASX0">
    <property type="interactions" value="2038"/>
</dbReference>
<evidence type="ECO:0000256" key="6">
    <source>
        <dbReference type="SAM" id="Phobius"/>
    </source>
</evidence>
<dbReference type="InterPro" id="IPR039698">
    <property type="entry name" value="Dfg10/SRD5A3"/>
</dbReference>
<proteinExistence type="predicted"/>
<dbReference type="Pfam" id="PF02544">
    <property type="entry name" value="Steroid_dh"/>
    <property type="match status" value="1"/>
</dbReference>
<organism evidence="8 9">
    <name type="scientific">Ziziphus jujuba</name>
    <name type="common">Chinese jujube</name>
    <name type="synonym">Ziziphus sativa</name>
    <dbReference type="NCBI Taxonomy" id="326968"/>
    <lineage>
        <taxon>Eukaryota</taxon>
        <taxon>Viridiplantae</taxon>
        <taxon>Streptophyta</taxon>
        <taxon>Embryophyta</taxon>
        <taxon>Tracheophyta</taxon>
        <taxon>Spermatophyta</taxon>
        <taxon>Magnoliopsida</taxon>
        <taxon>eudicotyledons</taxon>
        <taxon>Gunneridae</taxon>
        <taxon>Pentapetalae</taxon>
        <taxon>rosids</taxon>
        <taxon>fabids</taxon>
        <taxon>Rosales</taxon>
        <taxon>Rhamnaceae</taxon>
        <taxon>Paliureae</taxon>
        <taxon>Ziziphus</taxon>
    </lineage>
</organism>
<dbReference type="Gene3D" id="1.20.120.1630">
    <property type="match status" value="1"/>
</dbReference>
<evidence type="ECO:0000256" key="4">
    <source>
        <dbReference type="ARBA" id="ARBA00022989"/>
    </source>
</evidence>
<evidence type="ECO:0000313" key="9">
    <source>
        <dbReference type="RefSeq" id="XP_015892290.1"/>
    </source>
</evidence>
<comment type="pathway">
    <text evidence="2">Protein modification; protein glycosylation.</text>
</comment>
<reference evidence="9" key="1">
    <citation type="submission" date="2025-04" db="UniProtKB">
        <authorList>
            <consortium name="RefSeq"/>
        </authorList>
    </citation>
    <scope>IDENTIFICATION</scope>
    <source>
        <tissue evidence="9">In vitro plantlets</tissue>
        <tissue evidence="10">Seedling</tissue>
    </source>
</reference>
<comment type="subcellular location">
    <subcellularLocation>
        <location evidence="1">Endomembrane system</location>
        <topology evidence="1">Multi-pass membrane protein</topology>
    </subcellularLocation>
</comment>
<dbReference type="GO" id="GO:0003865">
    <property type="term" value="F:3-oxo-5-alpha-steroid 4-dehydrogenase activity"/>
    <property type="evidence" value="ECO:0007669"/>
    <property type="project" value="TreeGrafter"/>
</dbReference>
<dbReference type="RefSeq" id="XP_048336810.1">
    <property type="nucleotide sequence ID" value="XM_048480853.2"/>
</dbReference>
<sequence length="338" mass="39209">MEVGLVGLLRVSWIAGTLPILIASLPCSGLTSFHRALSGFAKRGKTLQSSSEKFTVPQKFFSHFYVVAMVWTTFLLVTTWIYAYRMAPIVSKPFHYYTITSHLTGGSHIFSWHKTYSSPMEYRYGIWQSVFLLLLMEIHVSRRLYETIQVFDYSPSARMHIFGYLTGLFFYIAAPLSLCCNCAPEVYKFMLNGVAQFIVEGKNYVSDIEFDWWVFVISLLKLRWHQWIGAAIFLWGWIHQLRCHAILGSLRDHKEQTSEYVIPHGDWFQIVSSPHYLAEIVIYAGLVVASRGADLTIWLLFGFVVANLVFAAAETQRWYHQKFKKYPRNRNAIIPFFY</sequence>
<keyword evidence="8" id="KW-1185">Reference proteome</keyword>
<dbReference type="AlphaFoldDB" id="A0A6P4ASX0"/>
<keyword evidence="5 6" id="KW-0472">Membrane</keyword>
<dbReference type="PANTHER" id="PTHR14624">
    <property type="entry name" value="DFG10 PROTEIN"/>
    <property type="match status" value="1"/>
</dbReference>
<dbReference type="PROSITE" id="PS50244">
    <property type="entry name" value="S5A_REDUCTASE"/>
    <property type="match status" value="1"/>
</dbReference>
<evidence type="ECO:0000256" key="3">
    <source>
        <dbReference type="ARBA" id="ARBA00022692"/>
    </source>
</evidence>
<evidence type="ECO:0000256" key="1">
    <source>
        <dbReference type="ARBA" id="ARBA00004127"/>
    </source>
</evidence>
<protein>
    <submittedName>
        <fullName evidence="9 10">Polyprenol reductase 2</fullName>
    </submittedName>
</protein>
<keyword evidence="4 6" id="KW-1133">Transmembrane helix</keyword>
<feature type="transmembrane region" description="Helical" evidence="6">
    <location>
        <begin position="295"/>
        <end position="313"/>
    </location>
</feature>
<keyword evidence="3 6" id="KW-0812">Transmembrane</keyword>
<evidence type="ECO:0000256" key="2">
    <source>
        <dbReference type="ARBA" id="ARBA00004922"/>
    </source>
</evidence>